<keyword evidence="2" id="KW-1185">Reference proteome</keyword>
<evidence type="ECO:0000313" key="2">
    <source>
        <dbReference type="Proteomes" id="UP000030645"/>
    </source>
</evidence>
<gene>
    <name evidence="1" type="ORF">L484_017199</name>
</gene>
<reference evidence="2" key="1">
    <citation type="submission" date="2013-01" db="EMBL/GenBank/DDBJ databases">
        <title>Draft Genome Sequence of a Mulberry Tree, Morus notabilis C.K. Schneid.</title>
        <authorList>
            <person name="He N."/>
            <person name="Zhao S."/>
        </authorList>
    </citation>
    <scope>NUCLEOTIDE SEQUENCE</scope>
</reference>
<name>W9QVR3_9ROSA</name>
<organism evidence="1 2">
    <name type="scientific">Morus notabilis</name>
    <dbReference type="NCBI Taxonomy" id="981085"/>
    <lineage>
        <taxon>Eukaryota</taxon>
        <taxon>Viridiplantae</taxon>
        <taxon>Streptophyta</taxon>
        <taxon>Embryophyta</taxon>
        <taxon>Tracheophyta</taxon>
        <taxon>Spermatophyta</taxon>
        <taxon>Magnoliopsida</taxon>
        <taxon>eudicotyledons</taxon>
        <taxon>Gunneridae</taxon>
        <taxon>Pentapetalae</taxon>
        <taxon>rosids</taxon>
        <taxon>fabids</taxon>
        <taxon>Rosales</taxon>
        <taxon>Moraceae</taxon>
        <taxon>Moreae</taxon>
        <taxon>Morus</taxon>
    </lineage>
</organism>
<proteinExistence type="predicted"/>
<sequence length="189" mass="21248">MVSKGTEVSKGVIDDDFAFTEERRRKASMIAIKNGKEKWLKLLLFINQEENLFHPITSQMWKLLMGRCVHQRVDDRLGMEANPFSVLPHHKPHICVQKNRSLVKPAICSQCTTASVCMEYWPITPGETFSSHDSYYLPGSHVEKGILLRELKKPCGQRDPSGGGLFHGVAIGEADISRRSRGGPWGKVC</sequence>
<accession>W9QVR3</accession>
<protein>
    <submittedName>
        <fullName evidence="1">Uncharacterized protein</fullName>
    </submittedName>
</protein>
<dbReference type="AlphaFoldDB" id="W9QVR3"/>
<dbReference type="EMBL" id="KE344232">
    <property type="protein sequence ID" value="EXB55289.1"/>
    <property type="molecule type" value="Genomic_DNA"/>
</dbReference>
<evidence type="ECO:0000313" key="1">
    <source>
        <dbReference type="EMBL" id="EXB55289.1"/>
    </source>
</evidence>
<dbReference type="Proteomes" id="UP000030645">
    <property type="component" value="Unassembled WGS sequence"/>
</dbReference>